<name>A0ABU0IBK5_9HYPH</name>
<evidence type="ECO:0000256" key="5">
    <source>
        <dbReference type="ARBA" id="ARBA00022840"/>
    </source>
</evidence>
<evidence type="ECO:0000259" key="8">
    <source>
        <dbReference type="Pfam" id="PF17042"/>
    </source>
</evidence>
<keyword evidence="3" id="KW-0547">Nucleotide-binding</keyword>
<dbReference type="InterPro" id="IPR031475">
    <property type="entry name" value="NBD_C"/>
</dbReference>
<evidence type="ECO:0000313" key="10">
    <source>
        <dbReference type="Proteomes" id="UP001235269"/>
    </source>
</evidence>
<dbReference type="Pfam" id="PF07005">
    <property type="entry name" value="SBD_N"/>
    <property type="match status" value="1"/>
</dbReference>
<dbReference type="Pfam" id="PF17042">
    <property type="entry name" value="NBD_C"/>
    <property type="match status" value="1"/>
</dbReference>
<dbReference type="Gene3D" id="3.40.50.10840">
    <property type="entry name" value="Putative sugar-binding, N-terminal domain"/>
    <property type="match status" value="1"/>
</dbReference>
<keyword evidence="2" id="KW-0808">Transferase</keyword>
<evidence type="ECO:0000259" key="7">
    <source>
        <dbReference type="Pfam" id="PF07005"/>
    </source>
</evidence>
<protein>
    <submittedName>
        <fullName evidence="9">Uncharacterized protein YgbK (DUF1537 family)</fullName>
    </submittedName>
</protein>
<evidence type="ECO:0000256" key="2">
    <source>
        <dbReference type="ARBA" id="ARBA00022679"/>
    </source>
</evidence>
<comment type="caution">
    <text evidence="9">The sequence shown here is derived from an EMBL/GenBank/DDBJ whole genome shotgun (WGS) entry which is preliminary data.</text>
</comment>
<feature type="domain" description="Four-carbon acid sugar kinase nucleotide binding" evidence="8">
    <location>
        <begin position="255"/>
        <end position="329"/>
    </location>
</feature>
<accession>A0ABU0IBK5</accession>
<proteinExistence type="inferred from homology"/>
<dbReference type="InterPro" id="IPR042213">
    <property type="entry name" value="NBD_C_sf"/>
</dbReference>
<evidence type="ECO:0000256" key="4">
    <source>
        <dbReference type="ARBA" id="ARBA00022777"/>
    </source>
</evidence>
<keyword evidence="4" id="KW-0418">Kinase</keyword>
<dbReference type="SUPFAM" id="SSF142764">
    <property type="entry name" value="YgbK-like"/>
    <property type="match status" value="1"/>
</dbReference>
<keyword evidence="6" id="KW-0119">Carbohydrate metabolism</keyword>
<dbReference type="InterPro" id="IPR037051">
    <property type="entry name" value="4-carb_acid_sugar_kinase_N_sf"/>
</dbReference>
<dbReference type="InterPro" id="IPR010737">
    <property type="entry name" value="4-carb_acid_sugar_kinase_N"/>
</dbReference>
<keyword evidence="10" id="KW-1185">Reference proteome</keyword>
<organism evidence="9 10">
    <name type="scientific">Rhizobium paknamense</name>
    <dbReference type="NCBI Taxonomy" id="1206817"/>
    <lineage>
        <taxon>Bacteria</taxon>
        <taxon>Pseudomonadati</taxon>
        <taxon>Pseudomonadota</taxon>
        <taxon>Alphaproteobacteria</taxon>
        <taxon>Hyphomicrobiales</taxon>
        <taxon>Rhizobiaceae</taxon>
        <taxon>Rhizobium/Agrobacterium group</taxon>
        <taxon>Rhizobium</taxon>
    </lineage>
</organism>
<evidence type="ECO:0000256" key="6">
    <source>
        <dbReference type="ARBA" id="ARBA00023277"/>
    </source>
</evidence>
<keyword evidence="5" id="KW-0067">ATP-binding</keyword>
<evidence type="ECO:0000256" key="3">
    <source>
        <dbReference type="ARBA" id="ARBA00022741"/>
    </source>
</evidence>
<evidence type="ECO:0000313" key="9">
    <source>
        <dbReference type="EMBL" id="MDQ0455609.1"/>
    </source>
</evidence>
<dbReference type="Proteomes" id="UP001235269">
    <property type="component" value="Unassembled WGS sequence"/>
</dbReference>
<feature type="domain" description="Four-carbon acid sugar kinase N-terminal" evidence="7">
    <location>
        <begin position="2"/>
        <end position="119"/>
    </location>
</feature>
<comment type="similarity">
    <text evidence="1">Belongs to the four-carbon acid sugar kinase family.</text>
</comment>
<dbReference type="Gene3D" id="3.40.980.20">
    <property type="entry name" value="Four-carbon acid sugar kinase, nucleotide binding domain"/>
    <property type="match status" value="1"/>
</dbReference>
<dbReference type="RefSeq" id="WP_307157807.1">
    <property type="nucleotide sequence ID" value="NZ_JAUSWH010000005.1"/>
</dbReference>
<gene>
    <name evidence="9" type="ORF">QO005_001949</name>
</gene>
<dbReference type="EMBL" id="JAUSWH010000005">
    <property type="protein sequence ID" value="MDQ0455609.1"/>
    <property type="molecule type" value="Genomic_DNA"/>
</dbReference>
<reference evidence="9 10" key="1">
    <citation type="submission" date="2023-07" db="EMBL/GenBank/DDBJ databases">
        <title>Genomic Encyclopedia of Type Strains, Phase IV (KMG-IV): sequencing the most valuable type-strain genomes for metagenomic binning, comparative biology and taxonomic classification.</title>
        <authorList>
            <person name="Goeker M."/>
        </authorList>
    </citation>
    <scope>NUCLEOTIDE SEQUENCE [LARGE SCALE GENOMIC DNA]</scope>
    <source>
        <strain evidence="9 10">DSM 100301</strain>
    </source>
</reference>
<sequence>MLAILADDLTGAIDAAAPFAGRGLTTDVLPSPEGLEAALQAAGSVISINLGCRDGTPEEARQLTAQVLSRLPPDITLFKKIDSRLKGHIAAELDAIPFRRALVQPAIPDFGRIVRNGCLQGFGVETPIPVADRLGVHAGKCRIEDAASEAEMDRALATVQAEGADLLIGARGLAEALARSMTARPAKLVPVPEGAGVFIIGSRDPITLAQIECLEAAGTIVSIAAPNGEVPATTHADAPVVLVQAIPGKGDVPPHLVSERLAAGTVPMLTEKARTLLLSGGATAEAVMRTMGVTRLRLMGECLPGLGLGWAGDHCIIAKSGGFGQVDTLWRIARQMLGDEQAGQQTC</sequence>
<evidence type="ECO:0000256" key="1">
    <source>
        <dbReference type="ARBA" id="ARBA00005715"/>
    </source>
</evidence>